<evidence type="ECO:0000256" key="3">
    <source>
        <dbReference type="ARBA" id="ARBA00022801"/>
    </source>
</evidence>
<dbReference type="SMART" id="SM00479">
    <property type="entry name" value="EXOIII"/>
    <property type="match status" value="1"/>
</dbReference>
<dbReference type="GO" id="GO:0005739">
    <property type="term" value="C:mitochondrion"/>
    <property type="evidence" value="ECO:0007669"/>
    <property type="project" value="TreeGrafter"/>
</dbReference>
<evidence type="ECO:0000259" key="5">
    <source>
        <dbReference type="SMART" id="SM00479"/>
    </source>
</evidence>
<dbReference type="InterPro" id="IPR036397">
    <property type="entry name" value="RNaseH_sf"/>
</dbReference>
<evidence type="ECO:0000256" key="4">
    <source>
        <dbReference type="ARBA" id="ARBA00022839"/>
    </source>
</evidence>
<keyword evidence="7" id="KW-1185">Reference proteome</keyword>
<evidence type="ECO:0000256" key="1">
    <source>
        <dbReference type="ARBA" id="ARBA00009921"/>
    </source>
</evidence>
<keyword evidence="3" id="KW-0378">Hydrolase</keyword>
<proteinExistence type="inferred from homology"/>
<keyword evidence="2" id="KW-0540">Nuclease</keyword>
<comment type="caution">
    <text evidence="6">The sequence shown here is derived from an EMBL/GenBank/DDBJ whole genome shotgun (WGS) entry which is preliminary data.</text>
</comment>
<evidence type="ECO:0000313" key="7">
    <source>
        <dbReference type="Proteomes" id="UP000077202"/>
    </source>
</evidence>
<dbReference type="GO" id="GO:0003676">
    <property type="term" value="F:nucleic acid binding"/>
    <property type="evidence" value="ECO:0007669"/>
    <property type="project" value="InterPro"/>
</dbReference>
<reference evidence="6" key="1">
    <citation type="submission" date="2016-03" db="EMBL/GenBank/DDBJ databases">
        <title>Mechanisms controlling the formation of the plant cell surface in tip-growing cells are functionally conserved among land plants.</title>
        <authorList>
            <person name="Honkanen S."/>
            <person name="Jones V.A."/>
            <person name="Morieri G."/>
            <person name="Champion C."/>
            <person name="Hetherington A.J."/>
            <person name="Kelly S."/>
            <person name="Saint-Marcoux D."/>
            <person name="Proust H."/>
            <person name="Prescott H."/>
            <person name="Dolan L."/>
        </authorList>
    </citation>
    <scope>NUCLEOTIDE SEQUENCE [LARGE SCALE GENOMIC DNA]</scope>
    <source>
        <tissue evidence="6">Whole gametophyte</tissue>
    </source>
</reference>
<dbReference type="InterPro" id="IPR012337">
    <property type="entry name" value="RNaseH-like_sf"/>
</dbReference>
<gene>
    <name evidence="6" type="ORF">AXG93_3856s1240</name>
</gene>
<dbReference type="Gene3D" id="3.30.420.10">
    <property type="entry name" value="Ribonuclease H-like superfamily/Ribonuclease H"/>
    <property type="match status" value="1"/>
</dbReference>
<dbReference type="PANTHER" id="PTHR11046:SF0">
    <property type="entry name" value="OLIGORIBONUCLEASE, MITOCHONDRIAL"/>
    <property type="match status" value="1"/>
</dbReference>
<dbReference type="PANTHER" id="PTHR11046">
    <property type="entry name" value="OLIGORIBONUCLEASE, MITOCHONDRIAL"/>
    <property type="match status" value="1"/>
</dbReference>
<dbReference type="AlphaFoldDB" id="A0A176VW13"/>
<dbReference type="EMBL" id="LVLJ01002438">
    <property type="protein sequence ID" value="OAE24994.1"/>
    <property type="molecule type" value="Genomic_DNA"/>
</dbReference>
<dbReference type="SUPFAM" id="SSF53098">
    <property type="entry name" value="Ribonuclease H-like"/>
    <property type="match status" value="1"/>
</dbReference>
<dbReference type="NCBIfam" id="NF003765">
    <property type="entry name" value="PRK05359.1"/>
    <property type="match status" value="1"/>
</dbReference>
<dbReference type="Pfam" id="PF00929">
    <property type="entry name" value="RNase_T"/>
    <property type="match status" value="1"/>
</dbReference>
<dbReference type="Proteomes" id="UP000077202">
    <property type="component" value="Unassembled WGS sequence"/>
</dbReference>
<dbReference type="GO" id="GO:0000175">
    <property type="term" value="F:3'-5'-RNA exonuclease activity"/>
    <property type="evidence" value="ECO:0007669"/>
    <property type="project" value="InterPro"/>
</dbReference>
<dbReference type="InterPro" id="IPR013520">
    <property type="entry name" value="Ribonucl_H"/>
</dbReference>
<name>A0A176VW13_MARPO</name>
<dbReference type="InterPro" id="IPR022894">
    <property type="entry name" value="Oligoribonuclease"/>
</dbReference>
<protein>
    <recommendedName>
        <fullName evidence="5">Exonuclease domain-containing protein</fullName>
    </recommendedName>
</protein>
<comment type="similarity">
    <text evidence="1">Belongs to the oligoribonuclease family.</text>
</comment>
<dbReference type="FunFam" id="3.30.420.10:FF:000003">
    <property type="entry name" value="Oligoribonuclease"/>
    <property type="match status" value="1"/>
</dbReference>
<accession>A0A176VW13</accession>
<feature type="domain" description="Exonuclease" evidence="5">
    <location>
        <begin position="58"/>
        <end position="256"/>
    </location>
</feature>
<sequence>MERLDNPFKALSLLEEDEDLSSALNQRRKKSVKTTVDKLFQDSRSKRNGNDAPHLYKPLVWIDLEMTGLDLERDRILEIACIITDGKLETIIEGPDLIIHQTEKALVEMNEWCQEHHTASGLVEGVRKSTITEQKAEEQVLDFVNQHVSPGKAYIAGNSVYVDLQFIRKYMPKLAGIFSHIVVDVSSVRALCVRCFSMLFVCLKGTRTSDFLPAKATHAIDADAERAPEKKKNHRALDDIKESIAELKYMKAAIFKKPQKC</sequence>
<keyword evidence="4" id="KW-0269">Exonuclease</keyword>
<organism evidence="6 7">
    <name type="scientific">Marchantia polymorpha subsp. ruderalis</name>
    <dbReference type="NCBI Taxonomy" id="1480154"/>
    <lineage>
        <taxon>Eukaryota</taxon>
        <taxon>Viridiplantae</taxon>
        <taxon>Streptophyta</taxon>
        <taxon>Embryophyta</taxon>
        <taxon>Marchantiophyta</taxon>
        <taxon>Marchantiopsida</taxon>
        <taxon>Marchantiidae</taxon>
        <taxon>Marchantiales</taxon>
        <taxon>Marchantiaceae</taxon>
        <taxon>Marchantia</taxon>
    </lineage>
</organism>
<dbReference type="CDD" id="cd06135">
    <property type="entry name" value="Orn"/>
    <property type="match status" value="1"/>
</dbReference>
<evidence type="ECO:0000256" key="2">
    <source>
        <dbReference type="ARBA" id="ARBA00022722"/>
    </source>
</evidence>
<evidence type="ECO:0000313" key="6">
    <source>
        <dbReference type="EMBL" id="OAE24994.1"/>
    </source>
</evidence>